<protein>
    <submittedName>
        <fullName evidence="7">Glycosyltransferase</fullName>
    </submittedName>
</protein>
<evidence type="ECO:0000313" key="8">
    <source>
        <dbReference type="Proteomes" id="UP000323317"/>
    </source>
</evidence>
<dbReference type="EMBL" id="VTEH01000003">
    <property type="protein sequence ID" value="TYR76539.1"/>
    <property type="molecule type" value="Genomic_DNA"/>
</dbReference>
<evidence type="ECO:0000259" key="6">
    <source>
        <dbReference type="Pfam" id="PF06925"/>
    </source>
</evidence>
<dbReference type="AlphaFoldDB" id="A0A5D4KI47"/>
<evidence type="ECO:0000256" key="2">
    <source>
        <dbReference type="ARBA" id="ARBA00006962"/>
    </source>
</evidence>
<organism evidence="7 8">
    <name type="scientific">Rossellomorea vietnamensis</name>
    <dbReference type="NCBI Taxonomy" id="218284"/>
    <lineage>
        <taxon>Bacteria</taxon>
        <taxon>Bacillati</taxon>
        <taxon>Bacillota</taxon>
        <taxon>Bacilli</taxon>
        <taxon>Bacillales</taxon>
        <taxon>Bacillaceae</taxon>
        <taxon>Rossellomorea</taxon>
    </lineage>
</organism>
<dbReference type="GO" id="GO:0016020">
    <property type="term" value="C:membrane"/>
    <property type="evidence" value="ECO:0007669"/>
    <property type="project" value="UniProtKB-SubCell"/>
</dbReference>
<reference evidence="7 8" key="1">
    <citation type="submission" date="2019-08" db="EMBL/GenBank/DDBJ databases">
        <title>Bacillus genomes from the desert of Cuatro Cienegas, Coahuila.</title>
        <authorList>
            <person name="Olmedo-Alvarez G."/>
        </authorList>
    </citation>
    <scope>NUCLEOTIDE SEQUENCE [LARGE SCALE GENOMIC DNA]</scope>
    <source>
        <strain evidence="7 8">CH40_1T</strain>
    </source>
</reference>
<keyword evidence="3" id="KW-0328">Glycosyltransferase</keyword>
<sequence>MSDRNFFLFCSIFIPPEILKHRINLFNLCNFYKNGLVPSYTLYKFFVTYFYRIPFFLYNEGALFVHNKMTILILTAHYGEGHVQTAQTLADTFIEKGVQNVHVCDLYGEAYPAIHSFAQTLLKKSFSRLGAPLYKVFYYGTDKLSAKGLSYFYQHLGKKRLIELLQAYRPDIIITTFPMHAGAYLRSRPAFNIPTYTVITDYCAHPLWTHPLIDQYYVASQQVKNTLTSFGVNENRIGVTGIPIRKGFSHPPDRSMETFKKFGLDHTKKTVVIAGGGLGLLPDIDEISKGLNTRSIQIVLVTGRNSELKNQLSDVYRSYGNIKVLGYVDNILELMSVTDCLVTKPGAITLTEAASLNIPVILVSPNPGQETENARYFASKGAAVIASKADSISKYVSSILSDEVLRQQFAKGYQSIYKRGAALKIADDILERNVHLRQQKGAN</sequence>
<feature type="domain" description="Glycosyl transferase family 28 C-terminal" evidence="5">
    <location>
        <begin position="284"/>
        <end position="400"/>
    </location>
</feature>
<dbReference type="InterPro" id="IPR050519">
    <property type="entry name" value="Glycosyltransf_28_UgtP"/>
</dbReference>
<dbReference type="PANTHER" id="PTHR43025">
    <property type="entry name" value="MONOGALACTOSYLDIACYLGLYCEROL SYNTHASE"/>
    <property type="match status" value="1"/>
</dbReference>
<dbReference type="Proteomes" id="UP000323317">
    <property type="component" value="Unassembled WGS sequence"/>
</dbReference>
<dbReference type="GO" id="GO:0016758">
    <property type="term" value="F:hexosyltransferase activity"/>
    <property type="evidence" value="ECO:0007669"/>
    <property type="project" value="InterPro"/>
</dbReference>
<comment type="subcellular location">
    <subcellularLocation>
        <location evidence="1">Membrane</location>
    </subcellularLocation>
</comment>
<accession>A0A5D4KI47</accession>
<dbReference type="InterPro" id="IPR009695">
    <property type="entry name" value="Diacylglyc_glucosyltr_N"/>
</dbReference>
<dbReference type="PANTHER" id="PTHR43025:SF3">
    <property type="entry name" value="MONOGALACTOSYLDIACYLGLYCEROL SYNTHASE 1, CHLOROPLASTIC"/>
    <property type="match status" value="1"/>
</dbReference>
<comment type="similarity">
    <text evidence="2">Belongs to the glycosyltransferase 28 family.</text>
</comment>
<dbReference type="GO" id="GO:0009247">
    <property type="term" value="P:glycolipid biosynthetic process"/>
    <property type="evidence" value="ECO:0007669"/>
    <property type="project" value="InterPro"/>
</dbReference>
<dbReference type="Pfam" id="PF06925">
    <property type="entry name" value="MGDG_synth"/>
    <property type="match status" value="1"/>
</dbReference>
<evidence type="ECO:0000259" key="5">
    <source>
        <dbReference type="Pfam" id="PF04101"/>
    </source>
</evidence>
<evidence type="ECO:0000313" key="7">
    <source>
        <dbReference type="EMBL" id="TYR76539.1"/>
    </source>
</evidence>
<dbReference type="SUPFAM" id="SSF53756">
    <property type="entry name" value="UDP-Glycosyltransferase/glycogen phosphorylase"/>
    <property type="match status" value="1"/>
</dbReference>
<evidence type="ECO:0000256" key="4">
    <source>
        <dbReference type="ARBA" id="ARBA00022679"/>
    </source>
</evidence>
<proteinExistence type="inferred from homology"/>
<feature type="domain" description="Diacylglycerol glucosyltransferase N-terminal" evidence="6">
    <location>
        <begin position="82"/>
        <end position="244"/>
    </location>
</feature>
<comment type="caution">
    <text evidence="7">The sequence shown here is derived from an EMBL/GenBank/DDBJ whole genome shotgun (WGS) entry which is preliminary data.</text>
</comment>
<dbReference type="InterPro" id="IPR007235">
    <property type="entry name" value="Glyco_trans_28_C"/>
</dbReference>
<evidence type="ECO:0000256" key="1">
    <source>
        <dbReference type="ARBA" id="ARBA00004370"/>
    </source>
</evidence>
<name>A0A5D4KI47_9BACI</name>
<keyword evidence="4 7" id="KW-0808">Transferase</keyword>
<evidence type="ECO:0000256" key="3">
    <source>
        <dbReference type="ARBA" id="ARBA00022676"/>
    </source>
</evidence>
<dbReference type="Pfam" id="PF04101">
    <property type="entry name" value="Glyco_tran_28_C"/>
    <property type="match status" value="1"/>
</dbReference>
<dbReference type="Gene3D" id="3.40.50.2000">
    <property type="entry name" value="Glycogen Phosphorylase B"/>
    <property type="match status" value="2"/>
</dbReference>
<gene>
    <name evidence="7" type="ORF">FZC79_06570</name>
</gene>